<dbReference type="SUPFAM" id="SSF88659">
    <property type="entry name" value="Sigma3 and sigma4 domains of RNA polymerase sigma factors"/>
    <property type="match status" value="1"/>
</dbReference>
<dbReference type="InterPro" id="IPR013324">
    <property type="entry name" value="RNA_pol_sigma_r3/r4-like"/>
</dbReference>
<accession>A0ABU5EWL5</accession>
<dbReference type="PANTHER" id="PTHR43133">
    <property type="entry name" value="RNA POLYMERASE ECF-TYPE SIGMA FACTO"/>
    <property type="match status" value="1"/>
</dbReference>
<dbReference type="SUPFAM" id="SSF88946">
    <property type="entry name" value="Sigma2 domain of RNA polymerase sigma factors"/>
    <property type="match status" value="1"/>
</dbReference>
<sequence>MDPAAARTSVTLLARLGGAPADAVAWTEFLHRYGPQVLAWCRHWNLQAADAEDVAQDVLLRVSRQMRTFRYDPARSFRGWLKTVARAAWADWLEARRRAVPAAADTSARHALESATARDDLVGRLEAEFDRELLDAAAARVRARVDARTWDAFALTALDGVSGAEAAERLGMKVATVYVAKGRVQKLLQEEVRALDGGPAAGDEGDDA</sequence>
<evidence type="ECO:0000256" key="3">
    <source>
        <dbReference type="ARBA" id="ARBA00023082"/>
    </source>
</evidence>
<name>A0ABU5EWL5_9BACT</name>
<dbReference type="InterPro" id="IPR007627">
    <property type="entry name" value="RNA_pol_sigma70_r2"/>
</dbReference>
<evidence type="ECO:0000313" key="8">
    <source>
        <dbReference type="Proteomes" id="UP001272242"/>
    </source>
</evidence>
<dbReference type="Pfam" id="PF04542">
    <property type="entry name" value="Sigma70_r2"/>
    <property type="match status" value="1"/>
</dbReference>
<dbReference type="EMBL" id="JAXBLV010000066">
    <property type="protein sequence ID" value="MDY3558870.1"/>
    <property type="molecule type" value="Genomic_DNA"/>
</dbReference>
<feature type="domain" description="RNA polymerase sigma-70 region 2" evidence="6">
    <location>
        <begin position="31"/>
        <end position="98"/>
    </location>
</feature>
<keyword evidence="3" id="KW-0731">Sigma factor</keyword>
<dbReference type="Proteomes" id="UP001272242">
    <property type="component" value="Unassembled WGS sequence"/>
</dbReference>
<keyword evidence="2" id="KW-0805">Transcription regulation</keyword>
<dbReference type="InterPro" id="IPR039425">
    <property type="entry name" value="RNA_pol_sigma-70-like"/>
</dbReference>
<dbReference type="RefSeq" id="WP_261184225.1">
    <property type="nucleotide sequence ID" value="NZ_JAXBLV010000066.1"/>
</dbReference>
<evidence type="ECO:0000256" key="4">
    <source>
        <dbReference type="ARBA" id="ARBA00023125"/>
    </source>
</evidence>
<dbReference type="InterPro" id="IPR013325">
    <property type="entry name" value="RNA_pol_sigma_r2"/>
</dbReference>
<evidence type="ECO:0000313" key="7">
    <source>
        <dbReference type="EMBL" id="MDY3558870.1"/>
    </source>
</evidence>
<keyword evidence="8" id="KW-1185">Reference proteome</keyword>
<dbReference type="PANTHER" id="PTHR43133:SF8">
    <property type="entry name" value="RNA POLYMERASE SIGMA FACTOR HI_1459-RELATED"/>
    <property type="match status" value="1"/>
</dbReference>
<dbReference type="NCBIfam" id="TIGR02937">
    <property type="entry name" value="sigma70-ECF"/>
    <property type="match status" value="1"/>
</dbReference>
<dbReference type="Gene3D" id="1.10.1740.10">
    <property type="match status" value="1"/>
</dbReference>
<protein>
    <submittedName>
        <fullName evidence="7">Sigma-70 family RNA polymerase sigma factor</fullName>
    </submittedName>
</protein>
<reference evidence="8" key="1">
    <citation type="journal article" date="2023" name="Mar. Drugs">
        <title>Gemmata algarum, a Novel Planctomycete Isolated from an Algal Mat, Displays Antimicrobial Activity.</title>
        <authorList>
            <person name="Kumar G."/>
            <person name="Kallscheuer N."/>
            <person name="Kashif M."/>
            <person name="Ahamad S."/>
            <person name="Jagadeeshwari U."/>
            <person name="Pannikurungottu S."/>
            <person name="Haufschild T."/>
            <person name="Kabuu M."/>
            <person name="Sasikala C."/>
            <person name="Jogler C."/>
            <person name="Ramana C."/>
        </authorList>
    </citation>
    <scope>NUCLEOTIDE SEQUENCE [LARGE SCALE GENOMIC DNA]</scope>
    <source>
        <strain evidence="8">JC673</strain>
    </source>
</reference>
<keyword evidence="5" id="KW-0804">Transcription</keyword>
<comment type="similarity">
    <text evidence="1">Belongs to the sigma-70 factor family. ECF subfamily.</text>
</comment>
<gene>
    <name evidence="7" type="ORF">R5W23_006046</name>
</gene>
<proteinExistence type="inferred from homology"/>
<organism evidence="7 8">
    <name type="scientific">Gemmata algarum</name>
    <dbReference type="NCBI Taxonomy" id="2975278"/>
    <lineage>
        <taxon>Bacteria</taxon>
        <taxon>Pseudomonadati</taxon>
        <taxon>Planctomycetota</taxon>
        <taxon>Planctomycetia</taxon>
        <taxon>Gemmatales</taxon>
        <taxon>Gemmataceae</taxon>
        <taxon>Gemmata</taxon>
    </lineage>
</organism>
<dbReference type="InterPro" id="IPR014284">
    <property type="entry name" value="RNA_pol_sigma-70_dom"/>
</dbReference>
<evidence type="ECO:0000259" key="6">
    <source>
        <dbReference type="Pfam" id="PF04542"/>
    </source>
</evidence>
<evidence type="ECO:0000256" key="2">
    <source>
        <dbReference type="ARBA" id="ARBA00023015"/>
    </source>
</evidence>
<evidence type="ECO:0000256" key="5">
    <source>
        <dbReference type="ARBA" id="ARBA00023163"/>
    </source>
</evidence>
<keyword evidence="4" id="KW-0238">DNA-binding</keyword>
<evidence type="ECO:0000256" key="1">
    <source>
        <dbReference type="ARBA" id="ARBA00010641"/>
    </source>
</evidence>
<comment type="caution">
    <text evidence="7">The sequence shown here is derived from an EMBL/GenBank/DDBJ whole genome shotgun (WGS) entry which is preliminary data.</text>
</comment>